<feature type="transmembrane region" description="Helical" evidence="1">
    <location>
        <begin position="33"/>
        <end position="52"/>
    </location>
</feature>
<keyword evidence="1" id="KW-0812">Transmembrane</keyword>
<keyword evidence="1" id="KW-0472">Membrane</keyword>
<dbReference type="EMBL" id="CALTRL010002686">
    <property type="protein sequence ID" value="CAH7676441.1"/>
    <property type="molecule type" value="Genomic_DNA"/>
</dbReference>
<keyword evidence="3" id="KW-1185">Reference proteome</keyword>
<dbReference type="Proteomes" id="UP001153365">
    <property type="component" value="Unassembled WGS sequence"/>
</dbReference>
<keyword evidence="1" id="KW-1133">Transmembrane helix</keyword>
<sequence>MNLIVKMAIYFFILFFIHCVKQGLRKVDFLKVVYYYHLFFFSSENIIYYYYWNFFGKKNSKLYKFSECYFFFEINLFL</sequence>
<evidence type="ECO:0000256" key="1">
    <source>
        <dbReference type="SAM" id="Phobius"/>
    </source>
</evidence>
<proteinExistence type="predicted"/>
<dbReference type="AlphaFoldDB" id="A0AAV0B2M5"/>
<reference evidence="2" key="1">
    <citation type="submission" date="2022-06" db="EMBL/GenBank/DDBJ databases">
        <authorList>
            <consortium name="SYNGENTA / RWTH Aachen University"/>
        </authorList>
    </citation>
    <scope>NUCLEOTIDE SEQUENCE</scope>
</reference>
<accession>A0AAV0B2M5</accession>
<evidence type="ECO:0000313" key="2">
    <source>
        <dbReference type="EMBL" id="CAH7676441.1"/>
    </source>
</evidence>
<protein>
    <submittedName>
        <fullName evidence="2">Expressed protein</fullName>
    </submittedName>
</protein>
<name>A0AAV0B2M5_PHAPC</name>
<evidence type="ECO:0000313" key="3">
    <source>
        <dbReference type="Proteomes" id="UP001153365"/>
    </source>
</evidence>
<comment type="caution">
    <text evidence="2">The sequence shown here is derived from an EMBL/GenBank/DDBJ whole genome shotgun (WGS) entry which is preliminary data.</text>
</comment>
<organism evidence="2 3">
    <name type="scientific">Phakopsora pachyrhizi</name>
    <name type="common">Asian soybean rust disease fungus</name>
    <dbReference type="NCBI Taxonomy" id="170000"/>
    <lineage>
        <taxon>Eukaryota</taxon>
        <taxon>Fungi</taxon>
        <taxon>Dikarya</taxon>
        <taxon>Basidiomycota</taxon>
        <taxon>Pucciniomycotina</taxon>
        <taxon>Pucciniomycetes</taxon>
        <taxon>Pucciniales</taxon>
        <taxon>Phakopsoraceae</taxon>
        <taxon>Phakopsora</taxon>
    </lineage>
</organism>
<gene>
    <name evidence="2" type="ORF">PPACK8108_LOCUS11577</name>
</gene>